<evidence type="ECO:0000313" key="1">
    <source>
        <dbReference type="EMBL" id="BAE18297.1"/>
    </source>
</evidence>
<evidence type="ECO:0000313" key="2">
    <source>
        <dbReference type="Proteomes" id="UP000006371"/>
    </source>
</evidence>
<dbReference type="AlphaFoldDB" id="Q49Y47"/>
<gene>
    <name evidence="1" type="ordered locus">SSP1152</name>
</gene>
<dbReference type="HOGENOM" id="CLU_3398646_0_0_9"/>
<accession>Q49Y47</accession>
<protein>
    <submittedName>
        <fullName evidence="1">Uncharacterized protein</fullName>
    </submittedName>
</protein>
<reference evidence="1 2" key="1">
    <citation type="journal article" date="2005" name="Proc. Natl. Acad. Sci. U.S.A.">
        <title>Whole genome sequence of Staphylococcus saprophyticus reveals the pathogenesis of uncomplicated urinary tract infection.</title>
        <authorList>
            <person name="Kuroda M."/>
            <person name="Yamashita A."/>
            <person name="Hirakawa H."/>
            <person name="Kumano M."/>
            <person name="Morikawa K."/>
            <person name="Higashide M."/>
            <person name="Maruyama A."/>
            <person name="Inose Y."/>
            <person name="Matoba K."/>
            <person name="Toh H."/>
            <person name="Kuhara S."/>
            <person name="Hattori M."/>
            <person name="Ohta T."/>
        </authorList>
    </citation>
    <scope>NUCLEOTIDE SEQUENCE [LARGE SCALE GENOMIC DNA]</scope>
    <source>
        <strain evidence="2">ATCC 15305 / DSM 20229 / NCIMB 8711 / NCTC 7292 / S-41</strain>
    </source>
</reference>
<dbReference type="KEGG" id="ssp:SSP1152"/>
<sequence length="31" mass="3843">MLKYFYTCRLYSDKLITIIKLFRLSILILFI</sequence>
<dbReference type="Proteomes" id="UP000006371">
    <property type="component" value="Chromosome"/>
</dbReference>
<dbReference type="EMBL" id="AP008934">
    <property type="protein sequence ID" value="BAE18297.1"/>
    <property type="molecule type" value="Genomic_DNA"/>
</dbReference>
<keyword evidence="2" id="KW-1185">Reference proteome</keyword>
<proteinExistence type="predicted"/>
<name>Q49Y47_STAS1</name>
<organism evidence="1 2">
    <name type="scientific">Staphylococcus saprophyticus subsp. saprophyticus (strain ATCC 15305 / DSM 20229 / NCIMB 8711 / NCTC 7292 / S-41)</name>
    <dbReference type="NCBI Taxonomy" id="342451"/>
    <lineage>
        <taxon>Bacteria</taxon>
        <taxon>Bacillati</taxon>
        <taxon>Bacillota</taxon>
        <taxon>Bacilli</taxon>
        <taxon>Bacillales</taxon>
        <taxon>Staphylococcaceae</taxon>
        <taxon>Staphylococcus</taxon>
    </lineage>
</organism>